<dbReference type="SUPFAM" id="SSF52467">
    <property type="entry name" value="DHS-like NAD/FAD-binding domain"/>
    <property type="match status" value="1"/>
</dbReference>
<dbReference type="EMBL" id="PYAL01000001">
    <property type="protein sequence ID" value="RXN93406.1"/>
    <property type="molecule type" value="Genomic_DNA"/>
</dbReference>
<dbReference type="InterPro" id="IPR029035">
    <property type="entry name" value="DHS-like_NAD/FAD-binding_dom"/>
</dbReference>
<dbReference type="Proteomes" id="UP000290849">
    <property type="component" value="Unassembled WGS sequence"/>
</dbReference>
<dbReference type="RefSeq" id="WP_129149363.1">
    <property type="nucleotide sequence ID" value="NZ_JBHSDO010000006.1"/>
</dbReference>
<protein>
    <submittedName>
        <fullName evidence="2">Uncharacterized protein</fullName>
    </submittedName>
</protein>
<feature type="compositionally biased region" description="Basic and acidic residues" evidence="1">
    <location>
        <begin position="137"/>
        <end position="148"/>
    </location>
</feature>
<gene>
    <name evidence="2" type="ORF">C7R54_06875</name>
</gene>
<evidence type="ECO:0000313" key="3">
    <source>
        <dbReference type="Proteomes" id="UP000290849"/>
    </source>
</evidence>
<proteinExistence type="predicted"/>
<organism evidence="2 3">
    <name type="scientific">Achromobacter aloeverae</name>
    <dbReference type="NCBI Taxonomy" id="1750518"/>
    <lineage>
        <taxon>Bacteria</taxon>
        <taxon>Pseudomonadati</taxon>
        <taxon>Pseudomonadota</taxon>
        <taxon>Betaproteobacteria</taxon>
        <taxon>Burkholderiales</taxon>
        <taxon>Alcaligenaceae</taxon>
        <taxon>Achromobacter</taxon>
    </lineage>
</organism>
<dbReference type="Pfam" id="PF13289">
    <property type="entry name" value="SIR2_2"/>
    <property type="match status" value="1"/>
</dbReference>
<feature type="region of interest" description="Disordered" evidence="1">
    <location>
        <begin position="134"/>
        <end position="155"/>
    </location>
</feature>
<evidence type="ECO:0000313" key="2">
    <source>
        <dbReference type="EMBL" id="RXN93406.1"/>
    </source>
</evidence>
<dbReference type="AlphaFoldDB" id="A0A4Q1HT28"/>
<evidence type="ECO:0000256" key="1">
    <source>
        <dbReference type="SAM" id="MobiDB-lite"/>
    </source>
</evidence>
<comment type="caution">
    <text evidence="2">The sequence shown here is derived from an EMBL/GenBank/DDBJ whole genome shotgun (WGS) entry which is preliminary data.</text>
</comment>
<accession>A0A4Q1HT28</accession>
<sequence length="507" mass="56854">MATEGKIYTPDQLIKDAASHGELVVFVGAGASMLCGSPDWRGFASQVVGALERGNVLGFLEAEQLRGLGDPRRTLSIAMALAKEKGIAIDFDGILHPRMPSATGEELYRLLSHLRPVFVTTNYDKWLDDAGPEELSPEVKEGGEREPAKGPVKRPKYYRREHLSPALLAQRGAVIHLHGSYIDPSSMVVSLKDYIEHYADSRVQEFLTAMFKNHTVLFVGYGLAELEVLDHIIRSNESVRTGATEPRHFLLFAYRSTESVQTRFMEHFFRDQCGVQVVPYCIDAKGYRELVEVFKSWGPELDVRGPATLDLQAHLDRYVASPTDVNRRAALSLVESRPDLTSYLLNSLKDPVWFSDLDSARFFDSKHNPKVRTIESERGTLYQADGWPALRYLEQIAASVTDERAARIANIVRAISADAEQRGLDNWRTWWSLATVLSQLPLDVLRNDDIEMTRLWLASRFDVDMIGHELGAKLLPRLLDSPEPGNWHKAVLLADALSMVRPTGEAT</sequence>
<keyword evidence="3" id="KW-1185">Reference proteome</keyword>
<dbReference type="OrthoDB" id="4217949at2"/>
<name>A0A4Q1HT28_9BURK</name>
<reference evidence="2 3" key="1">
    <citation type="journal article" date="2017" name="Int. J. Syst. Evol. Microbiol.">
        <title>Achromobacter aloeverae sp. nov., isolated from the root of Aloe vera (L.) Burm.f.</title>
        <authorList>
            <person name="Kuncharoen N."/>
            <person name="Muramatsu Y."/>
            <person name="Shibata C."/>
            <person name="Kamakura Y."/>
            <person name="Nakagawa Y."/>
            <person name="Tanasupawat S."/>
        </authorList>
    </citation>
    <scope>NUCLEOTIDE SEQUENCE [LARGE SCALE GENOMIC DNA]</scope>
    <source>
        <strain evidence="2 3">AVA-1</strain>
    </source>
</reference>